<dbReference type="RefSeq" id="WP_213370877.1">
    <property type="nucleotide sequence ID" value="NZ_QTKX01000002.1"/>
</dbReference>
<name>A0A944GZ00_9BACI</name>
<feature type="transmembrane region" description="Helical" evidence="8">
    <location>
        <begin position="335"/>
        <end position="354"/>
    </location>
</feature>
<dbReference type="PANTHER" id="PTHR34975:SF2">
    <property type="entry name" value="SPORE GERMINATION PROTEIN A2"/>
    <property type="match status" value="1"/>
</dbReference>
<keyword evidence="6 8" id="KW-1133">Transmembrane helix</keyword>
<evidence type="ECO:0000313" key="9">
    <source>
        <dbReference type="EMBL" id="MBS8266046.1"/>
    </source>
</evidence>
<feature type="transmembrane region" description="Helical" evidence="8">
    <location>
        <begin position="75"/>
        <end position="98"/>
    </location>
</feature>
<comment type="caution">
    <text evidence="9">The sequence shown here is derived from an EMBL/GenBank/DDBJ whole genome shotgun (WGS) entry which is preliminary data.</text>
</comment>
<feature type="transmembrane region" description="Helical" evidence="8">
    <location>
        <begin position="155"/>
        <end position="177"/>
    </location>
</feature>
<evidence type="ECO:0000313" key="10">
    <source>
        <dbReference type="Proteomes" id="UP000761411"/>
    </source>
</evidence>
<reference evidence="9 10" key="1">
    <citation type="journal article" date="2021" name="Microorganisms">
        <title>Bacterial Dimethylsulfoniopropionate Biosynthesis in the East China Sea.</title>
        <authorList>
            <person name="Liu J."/>
            <person name="Zhang Y."/>
            <person name="Liu J."/>
            <person name="Zhong H."/>
            <person name="Williams B.T."/>
            <person name="Zheng Y."/>
            <person name="Curson A.R.J."/>
            <person name="Sun C."/>
            <person name="Sun H."/>
            <person name="Song D."/>
            <person name="Wagner Mackenzie B."/>
            <person name="Bermejo Martinez A."/>
            <person name="Todd J.D."/>
            <person name="Zhang X.H."/>
        </authorList>
    </citation>
    <scope>NUCLEOTIDE SEQUENCE [LARGE SCALE GENOMIC DNA]</scope>
    <source>
        <strain evidence="9 10">ESS08</strain>
    </source>
</reference>
<evidence type="ECO:0000256" key="6">
    <source>
        <dbReference type="ARBA" id="ARBA00022989"/>
    </source>
</evidence>
<dbReference type="Pfam" id="PF03845">
    <property type="entry name" value="Spore_permease"/>
    <property type="match status" value="1"/>
</dbReference>
<keyword evidence="5 8" id="KW-0812">Transmembrane</keyword>
<comment type="subcellular location">
    <subcellularLocation>
        <location evidence="1">Membrane</location>
        <topology evidence="1">Multi-pass membrane protein</topology>
    </subcellularLocation>
</comment>
<feature type="transmembrane region" description="Helical" evidence="8">
    <location>
        <begin position="305"/>
        <end position="329"/>
    </location>
</feature>
<sequence>MKQNEGKIGIKEYLAIITLTVGTKLSDDTPTIIFEDARNAGWIAVLLMGGMAFIPIILMIKVFSAHQDKNLHEIIIHLFGRFFGNIISIALLVVGLASVTVDSGTYIDIIGTLYFTKTPQSIIYVVLLLVCAYGAKRGIQQIGSMAWVLLPYLKLTLLFAIIFSFGSGHFDFIFPIWGEGKLEILKSSVQNVSIFSDLLFIGLIAPLVTSFKDFKKGTIIGLFIVILEISLAMISFVMLFDYTTAELLNYPFHETIRYIQVGFLPNVETLFFPFWLVATFIRFSFYLYISAVLLGGILKIEEFEYLIPLITTVIFLVGLAPDSPSILLYIIRQKLLMLISPAFLFLPPLMWLIAKIRGDFKNEAVQESS</sequence>
<dbReference type="GO" id="GO:0016020">
    <property type="term" value="C:membrane"/>
    <property type="evidence" value="ECO:0007669"/>
    <property type="project" value="UniProtKB-SubCell"/>
</dbReference>
<evidence type="ECO:0000256" key="2">
    <source>
        <dbReference type="ARBA" id="ARBA00007998"/>
    </source>
</evidence>
<feature type="transmembrane region" description="Helical" evidence="8">
    <location>
        <begin position="118"/>
        <end position="135"/>
    </location>
</feature>
<dbReference type="Proteomes" id="UP000761411">
    <property type="component" value="Unassembled WGS sequence"/>
</dbReference>
<feature type="transmembrane region" description="Helical" evidence="8">
    <location>
        <begin position="274"/>
        <end position="298"/>
    </location>
</feature>
<dbReference type="InterPro" id="IPR004761">
    <property type="entry name" value="Spore_GerAB"/>
</dbReference>
<accession>A0A944GZ00</accession>
<evidence type="ECO:0000256" key="5">
    <source>
        <dbReference type="ARBA" id="ARBA00022692"/>
    </source>
</evidence>
<dbReference type="EMBL" id="QTKX01000002">
    <property type="protein sequence ID" value="MBS8266046.1"/>
    <property type="molecule type" value="Genomic_DNA"/>
</dbReference>
<feature type="transmembrane region" description="Helical" evidence="8">
    <location>
        <begin position="189"/>
        <end position="208"/>
    </location>
</feature>
<comment type="similarity">
    <text evidence="2">Belongs to the amino acid-polyamine-organocation (APC) superfamily. Spore germination protein (SGP) (TC 2.A.3.9) family.</text>
</comment>
<dbReference type="PANTHER" id="PTHR34975">
    <property type="entry name" value="SPORE GERMINATION PROTEIN A2"/>
    <property type="match status" value="1"/>
</dbReference>
<evidence type="ECO:0000256" key="7">
    <source>
        <dbReference type="ARBA" id="ARBA00023136"/>
    </source>
</evidence>
<keyword evidence="7 8" id="KW-0472">Membrane</keyword>
<evidence type="ECO:0000256" key="4">
    <source>
        <dbReference type="ARBA" id="ARBA00022544"/>
    </source>
</evidence>
<protein>
    <submittedName>
        <fullName evidence="9">Uncharacterized protein</fullName>
    </submittedName>
</protein>
<organism evidence="9 10">
    <name type="scientific">Mesobacillus boroniphilus</name>
    <dbReference type="NCBI Taxonomy" id="308892"/>
    <lineage>
        <taxon>Bacteria</taxon>
        <taxon>Bacillati</taxon>
        <taxon>Bacillota</taxon>
        <taxon>Bacilli</taxon>
        <taxon>Bacillales</taxon>
        <taxon>Bacillaceae</taxon>
        <taxon>Mesobacillus</taxon>
    </lineage>
</organism>
<evidence type="ECO:0000256" key="8">
    <source>
        <dbReference type="SAM" id="Phobius"/>
    </source>
</evidence>
<evidence type="ECO:0000256" key="3">
    <source>
        <dbReference type="ARBA" id="ARBA00022448"/>
    </source>
</evidence>
<feature type="transmembrane region" description="Helical" evidence="8">
    <location>
        <begin position="40"/>
        <end position="63"/>
    </location>
</feature>
<keyword evidence="4" id="KW-0309">Germination</keyword>
<dbReference type="NCBIfam" id="TIGR00912">
    <property type="entry name" value="2A0309"/>
    <property type="match status" value="1"/>
</dbReference>
<proteinExistence type="inferred from homology"/>
<evidence type="ECO:0000256" key="1">
    <source>
        <dbReference type="ARBA" id="ARBA00004141"/>
    </source>
</evidence>
<gene>
    <name evidence="9" type="ORF">DYI25_16590</name>
</gene>
<dbReference type="GO" id="GO:0009847">
    <property type="term" value="P:spore germination"/>
    <property type="evidence" value="ECO:0007669"/>
    <property type="project" value="InterPro"/>
</dbReference>
<dbReference type="AlphaFoldDB" id="A0A944GZ00"/>
<keyword evidence="3" id="KW-0813">Transport</keyword>
<keyword evidence="10" id="KW-1185">Reference proteome</keyword>
<feature type="transmembrane region" description="Helical" evidence="8">
    <location>
        <begin position="220"/>
        <end position="240"/>
    </location>
</feature>